<organism evidence="1 2">
    <name type="scientific">Momordica charantia</name>
    <name type="common">Bitter gourd</name>
    <name type="synonym">Balsam pear</name>
    <dbReference type="NCBI Taxonomy" id="3673"/>
    <lineage>
        <taxon>Eukaryota</taxon>
        <taxon>Viridiplantae</taxon>
        <taxon>Streptophyta</taxon>
        <taxon>Embryophyta</taxon>
        <taxon>Tracheophyta</taxon>
        <taxon>Spermatophyta</taxon>
        <taxon>Magnoliopsida</taxon>
        <taxon>eudicotyledons</taxon>
        <taxon>Gunneridae</taxon>
        <taxon>Pentapetalae</taxon>
        <taxon>rosids</taxon>
        <taxon>fabids</taxon>
        <taxon>Cucurbitales</taxon>
        <taxon>Cucurbitaceae</taxon>
        <taxon>Momordiceae</taxon>
        <taxon>Momordica</taxon>
    </lineage>
</organism>
<keyword evidence="1" id="KW-1185">Reference proteome</keyword>
<gene>
    <name evidence="2" type="primary">LOC111018635</name>
</gene>
<dbReference type="Gene3D" id="3.40.50.2000">
    <property type="entry name" value="Glycogen Phosphorylase B"/>
    <property type="match status" value="1"/>
</dbReference>
<dbReference type="GeneID" id="111018635"/>
<dbReference type="KEGG" id="mcha:111018635"/>
<protein>
    <submittedName>
        <fullName evidence="2">Beta-D-glucosyl crocetin beta-1,6-glucosyltransferase-like</fullName>
    </submittedName>
</protein>
<reference evidence="2" key="1">
    <citation type="submission" date="2025-08" db="UniProtKB">
        <authorList>
            <consortium name="RefSeq"/>
        </authorList>
    </citation>
    <scope>IDENTIFICATION</scope>
    <source>
        <strain evidence="2">OHB3-1</strain>
    </source>
</reference>
<evidence type="ECO:0000313" key="2">
    <source>
        <dbReference type="RefSeq" id="XP_022150498.1"/>
    </source>
</evidence>
<dbReference type="PANTHER" id="PTHR48044">
    <property type="entry name" value="GLYCOSYLTRANSFERASE"/>
    <property type="match status" value="1"/>
</dbReference>
<dbReference type="AlphaFoldDB" id="A0A6J1D9L8"/>
<dbReference type="GO" id="GO:0008194">
    <property type="term" value="F:UDP-glycosyltransferase activity"/>
    <property type="evidence" value="ECO:0007669"/>
    <property type="project" value="UniProtKB-ARBA"/>
</dbReference>
<dbReference type="RefSeq" id="XP_022150498.1">
    <property type="nucleotide sequence ID" value="XM_022294806.1"/>
</dbReference>
<dbReference type="OrthoDB" id="5835829at2759"/>
<evidence type="ECO:0000313" key="1">
    <source>
        <dbReference type="Proteomes" id="UP000504603"/>
    </source>
</evidence>
<dbReference type="Proteomes" id="UP000504603">
    <property type="component" value="Unplaced"/>
</dbReference>
<accession>A0A6J1D9L8</accession>
<dbReference type="PANTHER" id="PTHR48044:SF29">
    <property type="entry name" value="GLYCOSYLTRANSFERASE"/>
    <property type="match status" value="1"/>
</dbReference>
<name>A0A6J1D9L8_MOMCH</name>
<dbReference type="SUPFAM" id="SSF53756">
    <property type="entry name" value="UDP-Glycosyltransferase/glycogen phosphorylase"/>
    <property type="match status" value="1"/>
</dbReference>
<dbReference type="GO" id="GO:1901135">
    <property type="term" value="P:carbohydrate derivative metabolic process"/>
    <property type="evidence" value="ECO:0007669"/>
    <property type="project" value="UniProtKB-ARBA"/>
</dbReference>
<proteinExistence type="predicted"/>
<sequence>MDAREESFKIFMLPWLAHGHISPFIELAKRLVERKFLVYFCSTPVNLEAIKPNLPQTYSASIHLLEIHLDSTPELPPHHHTTKGLLPHLMPKLEDAFKMASPNLESVLKTLNPDLLVADILLPWILPLSASLNIPMIFFSIFGATAISFMCNRTASDELRFPELELHECWKSKCPYLYKDHAEGQSFLKYLDLDEAGKIRRGEVAAGIKKVVVEETGEAFRKRAEEISGVLKVTDEEEIDALAMELARLCHVNKGRA</sequence>